<organism evidence="1 2">
    <name type="scientific">Salmonella enteritidis (strain 2009K0958)</name>
    <dbReference type="NCBI Taxonomy" id="1192586"/>
    <lineage>
        <taxon>Bacteria</taxon>
        <taxon>Pseudomonadati</taxon>
        <taxon>Pseudomonadota</taxon>
        <taxon>Gammaproteobacteria</taxon>
        <taxon>Enterobacterales</taxon>
        <taxon>Enterobacteriaceae</taxon>
        <taxon>Salmonella</taxon>
    </lineage>
</organism>
<dbReference type="Proteomes" id="UP000014535">
    <property type="component" value="Unassembled WGS sequence"/>
</dbReference>
<reference evidence="1 2" key="1">
    <citation type="submission" date="2013-04" db="EMBL/GenBank/DDBJ databases">
        <authorList>
            <person name="McClelland M."/>
            <person name="Porwollik S."/>
            <person name="Desai P."/>
            <person name="Cheng P."/>
            <person name="Wollam A."/>
            <person name="Pepin K."/>
            <person name="Palsikar V.B."/>
            <person name="Fulton L."/>
            <person name="Fulton R."/>
            <person name="Delehaunty K."/>
            <person name="Fronick C."/>
            <person name="Godfrey J."/>
            <person name="Waligorski J."/>
            <person name="Appelbaum E."/>
            <person name="Tomlinson C."/>
            <person name="Warren W."/>
            <person name="Sodergren E."/>
            <person name="Weinstock G."/>
            <person name="Wilson R.K."/>
        </authorList>
    </citation>
    <scope>NUCLEOTIDE SEQUENCE [LARGE SCALE GENOMIC DNA]</scope>
    <source>
        <strain evidence="1 2">2009K0958</strain>
    </source>
</reference>
<evidence type="ECO:0000313" key="2">
    <source>
        <dbReference type="Proteomes" id="UP000014535"/>
    </source>
</evidence>
<gene>
    <name evidence="1" type="ORF">A673_00183</name>
</gene>
<accession>A0A656IL78</accession>
<comment type="caution">
    <text evidence="1">The sequence shown here is derived from an EMBL/GenBank/DDBJ whole genome shotgun (WGS) entry which is preliminary data.</text>
</comment>
<evidence type="ECO:0000313" key="1">
    <source>
        <dbReference type="EMBL" id="EPI76875.1"/>
    </source>
</evidence>
<proteinExistence type="predicted"/>
<sequence>MVLNKNNNRKNVMRKIKTKIYIPTTLTGNMGRHYIPVLEDLRKTIYSDRILSRLADSGNIVIHSSVGYPVAKYKNTGISIGIEPLNPMIRQDLTLGYIVVIRNGKASQEVNGLLNRSLPKAISTFKDHINEYEAAKSKML</sequence>
<protein>
    <submittedName>
        <fullName evidence="1">Uncharacterized protein</fullName>
    </submittedName>
</protein>
<dbReference type="EMBL" id="ATFT01000004">
    <property type="protein sequence ID" value="EPI76875.1"/>
    <property type="molecule type" value="Genomic_DNA"/>
</dbReference>
<dbReference type="AlphaFoldDB" id="A0A656IL78"/>
<name>A0A656IL78_SALE2</name>